<evidence type="ECO:0000313" key="3">
    <source>
        <dbReference type="EMBL" id="KAI1851142.1"/>
    </source>
</evidence>
<feature type="compositionally biased region" description="Polar residues" evidence="1">
    <location>
        <begin position="904"/>
        <end position="920"/>
    </location>
</feature>
<dbReference type="Pfam" id="PF11915">
    <property type="entry name" value="DUF3433"/>
    <property type="match status" value="1"/>
</dbReference>
<keyword evidence="4" id="KW-1185">Reference proteome</keyword>
<protein>
    <recommendedName>
        <fullName evidence="5">Phosphoribosylaminoimidazole-succinocarboxamide synthase</fullName>
    </recommendedName>
</protein>
<accession>A0A9P9W9B6</accession>
<dbReference type="EMBL" id="JAFIMR010000066">
    <property type="protein sequence ID" value="KAI1851142.1"/>
    <property type="molecule type" value="Genomic_DNA"/>
</dbReference>
<sequence length="920" mass="102644">MNSHGHDRDYADRSRSHQTYATHSTQNAHTTPPPTASQVTVLHAPVQRRPYREESSPSDPPTVVPYVPSPPSTPEIDGPDRIFPQQQQVAAPRHVAQPPVNPHPAPCATQRQPTMARSAAPTSQWAAADFKSEMVRDVGASVTPGIDSTPYIQYALEAMTRPRQDERGVSIVHSSSSEETNPIYRFLPNALPGLFQPQPVHLPAPLEDLGTQELETSPEEELAALRRQRRANSDVAQQYVTPILTRRPSYLRPLSGGVVRLPYTPSNDGDTPEPQFSPTPTPLPVQLPREVSNWQAQSDRFSDAEKAAIYPPLTYRPWILGNQSLSILAALCTLMTAALMFSAIFSSLNDGLLAYGSMYDGRYFLFRIFPQLLAALILLYAQNVIVAAFRVLPFSALASDDSRSRRNVGFLPLYPKSFLWPQLVSTWQVWIPIFVTWIMNFTIPLQSCLFTVVYVEGAWTWSTVQGVAWVLVAMYVSMVLSTVLLIIYWRNRRTGLGPHWDMRSLADIIALLSPSNSSHQYAGTETAARRNEMRHMMYRNIERLGYWTSPDPAAPPLWYGIGVPTVEEKLRLRPSGPSIHEKGPRGQPPNVAPFEGDVRRRYLPWAIRDSQIIMWVVAASVLLITLFAVCFNSVTHIQDGFLPLLSAAPVQGAFSAADFLYAFVPALLGMIIFLSFQSLDLILRILTPWGKLSQREGALATDSILLDYAACLPLESTWKAFKRRHWRVAAVSLLSTLLILIPILAGGLFMALTPPSGTVRMYANIPVLAILLTLLFLMVGGLISLVPKRDQFRLPHAVTCLTEIISFCYTDELLTDPAFEWAQGHRLLAGKLGAYLDEDEQSRWYFGTGYNRSERLGIKRYGKYTGDTPKVAAAKQRVKEIQDMAARVLDKHYARTRAEKNSHRNISQPVSKGSTTMIGP</sequence>
<feature type="transmembrane region" description="Helical" evidence="2">
    <location>
        <begin position="728"/>
        <end position="753"/>
    </location>
</feature>
<dbReference type="PANTHER" id="PTHR37544:SF1">
    <property type="entry name" value="PHOSPHORIBOSYLAMINOIMIDAZOLE-SUCCINOCARBOXAMIDE SYNTHASE"/>
    <property type="match status" value="1"/>
</dbReference>
<feature type="compositionally biased region" description="Basic and acidic residues" evidence="1">
    <location>
        <begin position="1"/>
        <end position="15"/>
    </location>
</feature>
<feature type="transmembrane region" description="Helical" evidence="2">
    <location>
        <begin position="368"/>
        <end position="389"/>
    </location>
</feature>
<keyword evidence="2" id="KW-0812">Transmembrane</keyword>
<dbReference type="AlphaFoldDB" id="A0A9P9W9B6"/>
<evidence type="ECO:0000313" key="4">
    <source>
        <dbReference type="Proteomes" id="UP000829685"/>
    </source>
</evidence>
<feature type="transmembrane region" description="Helical" evidence="2">
    <location>
        <begin position="612"/>
        <end position="634"/>
    </location>
</feature>
<dbReference type="InterPro" id="IPR021840">
    <property type="entry name" value="DUF3433"/>
</dbReference>
<reference evidence="3" key="1">
    <citation type="submission" date="2021-03" db="EMBL/GenBank/DDBJ databases">
        <title>Revisited historic fungal species revealed as producer of novel bioactive compounds through whole genome sequencing and comparative genomics.</title>
        <authorList>
            <person name="Vignolle G.A."/>
            <person name="Hochenegger N."/>
            <person name="Mach R.L."/>
            <person name="Mach-Aigner A.R."/>
            <person name="Javad Rahimi M."/>
            <person name="Salim K.A."/>
            <person name="Chan C.M."/>
            <person name="Lim L.B.L."/>
            <person name="Cai F."/>
            <person name="Druzhinina I.S."/>
            <person name="U'Ren J.M."/>
            <person name="Derntl C."/>
        </authorList>
    </citation>
    <scope>NUCLEOTIDE SEQUENCE</scope>
    <source>
        <strain evidence="3">TUCIM 5799</strain>
    </source>
</reference>
<feature type="transmembrane region" description="Helical" evidence="2">
    <location>
        <begin position="654"/>
        <end position="676"/>
    </location>
</feature>
<name>A0A9P9W9B6_9PEZI</name>
<feature type="compositionally biased region" description="Polar residues" evidence="1">
    <location>
        <begin position="17"/>
        <end position="40"/>
    </location>
</feature>
<proteinExistence type="predicted"/>
<evidence type="ECO:0008006" key="5">
    <source>
        <dbReference type="Google" id="ProtNLM"/>
    </source>
</evidence>
<feature type="compositionally biased region" description="Pro residues" evidence="1">
    <location>
        <begin position="58"/>
        <end position="73"/>
    </location>
</feature>
<dbReference type="PANTHER" id="PTHR37544">
    <property type="entry name" value="SPRAY-RELATED"/>
    <property type="match status" value="1"/>
</dbReference>
<feature type="transmembrane region" description="Helical" evidence="2">
    <location>
        <begin position="325"/>
        <end position="348"/>
    </location>
</feature>
<feature type="region of interest" description="Disordered" evidence="1">
    <location>
        <begin position="264"/>
        <end position="283"/>
    </location>
</feature>
<gene>
    <name evidence="3" type="ORF">JX265_013260</name>
</gene>
<feature type="region of interest" description="Disordered" evidence="1">
    <location>
        <begin position="1"/>
        <end position="77"/>
    </location>
</feature>
<comment type="caution">
    <text evidence="3">The sequence shown here is derived from an EMBL/GenBank/DDBJ whole genome shotgun (WGS) entry which is preliminary data.</text>
</comment>
<keyword evidence="2" id="KW-0472">Membrane</keyword>
<organism evidence="3 4">
    <name type="scientific">Neoarthrinium moseri</name>
    <dbReference type="NCBI Taxonomy" id="1658444"/>
    <lineage>
        <taxon>Eukaryota</taxon>
        <taxon>Fungi</taxon>
        <taxon>Dikarya</taxon>
        <taxon>Ascomycota</taxon>
        <taxon>Pezizomycotina</taxon>
        <taxon>Sordariomycetes</taxon>
        <taxon>Xylariomycetidae</taxon>
        <taxon>Amphisphaeriales</taxon>
        <taxon>Apiosporaceae</taxon>
        <taxon>Neoarthrinium</taxon>
    </lineage>
</organism>
<dbReference type="Proteomes" id="UP000829685">
    <property type="component" value="Unassembled WGS sequence"/>
</dbReference>
<feature type="region of interest" description="Disordered" evidence="1">
    <location>
        <begin position="897"/>
        <end position="920"/>
    </location>
</feature>
<feature type="transmembrane region" description="Helical" evidence="2">
    <location>
        <begin position="429"/>
        <end position="455"/>
    </location>
</feature>
<keyword evidence="2" id="KW-1133">Transmembrane helix</keyword>
<feature type="transmembrane region" description="Helical" evidence="2">
    <location>
        <begin position="765"/>
        <end position="786"/>
    </location>
</feature>
<feature type="transmembrane region" description="Helical" evidence="2">
    <location>
        <begin position="467"/>
        <end position="489"/>
    </location>
</feature>
<evidence type="ECO:0000256" key="2">
    <source>
        <dbReference type="SAM" id="Phobius"/>
    </source>
</evidence>
<feature type="compositionally biased region" description="Polar residues" evidence="1">
    <location>
        <begin position="264"/>
        <end position="274"/>
    </location>
</feature>
<evidence type="ECO:0000256" key="1">
    <source>
        <dbReference type="SAM" id="MobiDB-lite"/>
    </source>
</evidence>